<dbReference type="Pfam" id="PF14009">
    <property type="entry name" value="PADRE"/>
    <property type="match status" value="1"/>
</dbReference>
<protein>
    <submittedName>
        <fullName evidence="2">Uncharacterized protein</fullName>
    </submittedName>
</protein>
<gene>
    <name evidence="2" type="ORF">R1flu_013233</name>
</gene>
<evidence type="ECO:0000313" key="2">
    <source>
        <dbReference type="EMBL" id="KAL2628547.1"/>
    </source>
</evidence>
<feature type="region of interest" description="Disordered" evidence="1">
    <location>
        <begin position="188"/>
        <end position="208"/>
    </location>
</feature>
<reference evidence="2 3" key="1">
    <citation type="submission" date="2024-09" db="EMBL/GenBank/DDBJ databases">
        <title>Chromosome-scale assembly of Riccia fluitans.</title>
        <authorList>
            <person name="Paukszto L."/>
            <person name="Sawicki J."/>
            <person name="Karawczyk K."/>
            <person name="Piernik-Szablinska J."/>
            <person name="Szczecinska M."/>
            <person name="Mazdziarz M."/>
        </authorList>
    </citation>
    <scope>NUCLEOTIDE SEQUENCE [LARGE SCALE GENOMIC DNA]</scope>
    <source>
        <strain evidence="2">Rf_01</strain>
        <tissue evidence="2">Aerial parts of the thallus</tissue>
    </source>
</reference>
<dbReference type="EMBL" id="JBHFFA010000004">
    <property type="protein sequence ID" value="KAL2628547.1"/>
    <property type="molecule type" value="Genomic_DNA"/>
</dbReference>
<name>A0ABD1YCS6_9MARC</name>
<organism evidence="2 3">
    <name type="scientific">Riccia fluitans</name>
    <dbReference type="NCBI Taxonomy" id="41844"/>
    <lineage>
        <taxon>Eukaryota</taxon>
        <taxon>Viridiplantae</taxon>
        <taxon>Streptophyta</taxon>
        <taxon>Embryophyta</taxon>
        <taxon>Marchantiophyta</taxon>
        <taxon>Marchantiopsida</taxon>
        <taxon>Marchantiidae</taxon>
        <taxon>Marchantiales</taxon>
        <taxon>Ricciaceae</taxon>
        <taxon>Riccia</taxon>
    </lineage>
</organism>
<accession>A0ABD1YCS6</accession>
<evidence type="ECO:0000313" key="3">
    <source>
        <dbReference type="Proteomes" id="UP001605036"/>
    </source>
</evidence>
<sequence>MGNIAMRCLVHAAPTVRVMRTDGKIVEYDEPVLASKVMKQHADHLVVHCAPTERKNGASGQRRNKLTILRSDQMLELGQAYLLYPIPPQYRSSFLKSQCCTVSEDTEGDAVEEDGRLMKGSFRGLVMRLKIHRKQLLMLSKGARKVRDTREGGDPLLTPPPCHSFQTVESDSEDHSAVFDESGKRIHPANSENMTRVNSPADYISSQV</sequence>
<dbReference type="AlphaFoldDB" id="A0ABD1YCS6"/>
<keyword evidence="3" id="KW-1185">Reference proteome</keyword>
<evidence type="ECO:0000256" key="1">
    <source>
        <dbReference type="SAM" id="MobiDB-lite"/>
    </source>
</evidence>
<dbReference type="Proteomes" id="UP001605036">
    <property type="component" value="Unassembled WGS sequence"/>
</dbReference>
<dbReference type="InterPro" id="IPR025322">
    <property type="entry name" value="PADRE_dom"/>
</dbReference>
<feature type="compositionally biased region" description="Polar residues" evidence="1">
    <location>
        <begin position="190"/>
        <end position="208"/>
    </location>
</feature>
<comment type="caution">
    <text evidence="2">The sequence shown here is derived from an EMBL/GenBank/DDBJ whole genome shotgun (WGS) entry which is preliminary data.</text>
</comment>
<proteinExistence type="predicted"/>